<name>A0AAD9WVS3_9ROSI</name>
<dbReference type="InterPro" id="IPR038408">
    <property type="entry name" value="GNK2_sf"/>
</dbReference>
<accession>A0AAD9WVS3</accession>
<keyword evidence="2" id="KW-0677">Repeat</keyword>
<feature type="domain" description="Gnk2-homologous" evidence="3">
    <location>
        <begin position="1"/>
        <end position="99"/>
    </location>
</feature>
<dbReference type="CDD" id="cd23509">
    <property type="entry name" value="Gnk2-like"/>
    <property type="match status" value="1"/>
</dbReference>
<keyword evidence="1" id="KW-0732">Signal</keyword>
<evidence type="ECO:0000256" key="2">
    <source>
        <dbReference type="ARBA" id="ARBA00022737"/>
    </source>
</evidence>
<dbReference type="PANTHER" id="PTHR32099:SF36">
    <property type="entry name" value="CYSTEINE-RICH REPEAT SECRETORY PROTEIN 38-LIKE"/>
    <property type="match status" value="1"/>
</dbReference>
<protein>
    <recommendedName>
        <fullName evidence="3">Gnk2-homologous domain-containing protein</fullName>
    </recommendedName>
</protein>
<proteinExistence type="predicted"/>
<dbReference type="EMBL" id="JANJYI010000006">
    <property type="protein sequence ID" value="KAK2644388.1"/>
    <property type="molecule type" value="Genomic_DNA"/>
</dbReference>
<comment type="caution">
    <text evidence="4">The sequence shown here is derived from an EMBL/GenBank/DDBJ whole genome shotgun (WGS) entry which is preliminary data.</text>
</comment>
<sequence length="157" mass="17642">MLNGDKFNASDPVEFHNTVNQSFTLLIANQTSSALKYSTLTVNNFSTVALYILRSFIPDLSEKDCSVCLDSAAQLLELGKLGSRYIFPSCYARFELYRFWESPVAAQEMAPPVEAPPLTEAEEDSNSQEVRLIHLREGRIGKDYSYDALQGEKQMES</sequence>
<gene>
    <name evidence="4" type="ORF">Ddye_019583</name>
</gene>
<reference evidence="4" key="1">
    <citation type="journal article" date="2023" name="Plant J.">
        <title>Genome sequences and population genomics provide insights into the demographic history, inbreeding, and mutation load of two 'living fossil' tree species of Dipteronia.</title>
        <authorList>
            <person name="Feng Y."/>
            <person name="Comes H.P."/>
            <person name="Chen J."/>
            <person name="Zhu S."/>
            <person name="Lu R."/>
            <person name="Zhang X."/>
            <person name="Li P."/>
            <person name="Qiu J."/>
            <person name="Olsen K.M."/>
            <person name="Qiu Y."/>
        </authorList>
    </citation>
    <scope>NUCLEOTIDE SEQUENCE</scope>
    <source>
        <strain evidence="4">KIB01</strain>
    </source>
</reference>
<organism evidence="4 5">
    <name type="scientific">Dipteronia dyeriana</name>
    <dbReference type="NCBI Taxonomy" id="168575"/>
    <lineage>
        <taxon>Eukaryota</taxon>
        <taxon>Viridiplantae</taxon>
        <taxon>Streptophyta</taxon>
        <taxon>Embryophyta</taxon>
        <taxon>Tracheophyta</taxon>
        <taxon>Spermatophyta</taxon>
        <taxon>Magnoliopsida</taxon>
        <taxon>eudicotyledons</taxon>
        <taxon>Gunneridae</taxon>
        <taxon>Pentapetalae</taxon>
        <taxon>rosids</taxon>
        <taxon>malvids</taxon>
        <taxon>Sapindales</taxon>
        <taxon>Sapindaceae</taxon>
        <taxon>Hippocastanoideae</taxon>
        <taxon>Acereae</taxon>
        <taxon>Dipteronia</taxon>
    </lineage>
</organism>
<evidence type="ECO:0000313" key="4">
    <source>
        <dbReference type="EMBL" id="KAK2644388.1"/>
    </source>
</evidence>
<keyword evidence="5" id="KW-1185">Reference proteome</keyword>
<dbReference type="PROSITE" id="PS51473">
    <property type="entry name" value="GNK2"/>
    <property type="match status" value="1"/>
</dbReference>
<dbReference type="Proteomes" id="UP001280121">
    <property type="component" value="Unassembled WGS sequence"/>
</dbReference>
<evidence type="ECO:0000256" key="1">
    <source>
        <dbReference type="ARBA" id="ARBA00022729"/>
    </source>
</evidence>
<dbReference type="InterPro" id="IPR002902">
    <property type="entry name" value="GNK2"/>
</dbReference>
<dbReference type="Gene3D" id="3.30.430.20">
    <property type="entry name" value="Gnk2 domain, C-X8-C-X2-C motif"/>
    <property type="match status" value="1"/>
</dbReference>
<evidence type="ECO:0000313" key="5">
    <source>
        <dbReference type="Proteomes" id="UP001280121"/>
    </source>
</evidence>
<dbReference type="AlphaFoldDB" id="A0AAD9WVS3"/>
<evidence type="ECO:0000259" key="3">
    <source>
        <dbReference type="PROSITE" id="PS51473"/>
    </source>
</evidence>
<dbReference type="PANTHER" id="PTHR32099">
    <property type="entry name" value="CYSTEINE-RICH REPEAT SECRETORY PROTEIN"/>
    <property type="match status" value="1"/>
</dbReference>